<sequence>MELPIYNGVRAEPKFLRDPTSLESISSGISKISSYVTSNLSKRRSNMIPIFEQQPHMPPPQQQQQQQQQQYIDEMTVEEVVDEDKNSDTITFASFDKLNENITCLLLGYQDGFQLWDITNPDNVHEICSIRDKETFGTVSFIHLLRHDSLIAIV</sequence>
<dbReference type="GO" id="GO:0006914">
    <property type="term" value="P:autophagy"/>
    <property type="evidence" value="ECO:0007669"/>
    <property type="project" value="InterPro"/>
</dbReference>
<dbReference type="AlphaFoldDB" id="A0A2G4SYV3"/>
<dbReference type="InterPro" id="IPR045142">
    <property type="entry name" value="BCAS3-like"/>
</dbReference>
<proteinExistence type="predicted"/>
<protein>
    <submittedName>
        <fullName evidence="1">Uncharacterized protein</fullName>
    </submittedName>
</protein>
<keyword evidence="2" id="KW-1185">Reference proteome</keyword>
<dbReference type="PANTHER" id="PTHR13268:SF0">
    <property type="entry name" value="BCAS3 MICROTUBULE ASSOCIATED CELL MIGRATION FACTOR"/>
    <property type="match status" value="1"/>
</dbReference>
<evidence type="ECO:0000313" key="1">
    <source>
        <dbReference type="EMBL" id="PHZ13963.1"/>
    </source>
</evidence>
<dbReference type="RefSeq" id="XP_023467671.1">
    <property type="nucleotide sequence ID" value="XM_023605261.1"/>
</dbReference>
<name>A0A2G4SYV3_RHIZD</name>
<reference evidence="1 2" key="1">
    <citation type="journal article" date="2016" name="Proc. Natl. Acad. Sci. U.S.A.">
        <title>Lipid metabolic changes in an early divergent fungus govern the establishment of a mutualistic symbiosis with endobacteria.</title>
        <authorList>
            <person name="Lastovetsky O.A."/>
            <person name="Gaspar M.L."/>
            <person name="Mondo S.J."/>
            <person name="LaButti K.M."/>
            <person name="Sandor L."/>
            <person name="Grigoriev I.V."/>
            <person name="Henry S.A."/>
            <person name="Pawlowska T.E."/>
        </authorList>
    </citation>
    <scope>NUCLEOTIDE SEQUENCE [LARGE SCALE GENOMIC DNA]</scope>
    <source>
        <strain evidence="1 2">ATCC 52813</strain>
    </source>
</reference>
<dbReference type="Proteomes" id="UP000242254">
    <property type="component" value="Unassembled WGS sequence"/>
</dbReference>
<organism evidence="1 2">
    <name type="scientific">Rhizopus microsporus ATCC 52813</name>
    <dbReference type="NCBI Taxonomy" id="1340429"/>
    <lineage>
        <taxon>Eukaryota</taxon>
        <taxon>Fungi</taxon>
        <taxon>Fungi incertae sedis</taxon>
        <taxon>Mucoromycota</taxon>
        <taxon>Mucoromycotina</taxon>
        <taxon>Mucoromycetes</taxon>
        <taxon>Mucorales</taxon>
        <taxon>Mucorineae</taxon>
        <taxon>Rhizopodaceae</taxon>
        <taxon>Rhizopus</taxon>
    </lineage>
</organism>
<dbReference type="PANTHER" id="PTHR13268">
    <property type="entry name" value="BREAST CARCINOMA AMPLIFIED SEQUENCE 3"/>
    <property type="match status" value="1"/>
</dbReference>
<gene>
    <name evidence="1" type="ORF">RHIMIDRAFT_112375</name>
</gene>
<accession>A0A2G4SYV3</accession>
<dbReference type="GO" id="GO:0042594">
    <property type="term" value="P:response to starvation"/>
    <property type="evidence" value="ECO:0007669"/>
    <property type="project" value="TreeGrafter"/>
</dbReference>
<dbReference type="EMBL" id="KZ303846">
    <property type="protein sequence ID" value="PHZ13963.1"/>
    <property type="molecule type" value="Genomic_DNA"/>
</dbReference>
<dbReference type="GeneID" id="35436251"/>
<evidence type="ECO:0000313" key="2">
    <source>
        <dbReference type="Proteomes" id="UP000242254"/>
    </source>
</evidence>
<dbReference type="GO" id="GO:0005737">
    <property type="term" value="C:cytoplasm"/>
    <property type="evidence" value="ECO:0007669"/>
    <property type="project" value="TreeGrafter"/>
</dbReference>
<dbReference type="STRING" id="1340429.A0A2G4SYV3"/>